<evidence type="ECO:0000256" key="13">
    <source>
        <dbReference type="ARBA" id="ARBA00047272"/>
    </source>
</evidence>
<feature type="domain" description="REM-1" evidence="23">
    <location>
        <begin position="110"/>
        <end position="187"/>
    </location>
</feature>
<feature type="compositionally biased region" description="Polar residues" evidence="18">
    <location>
        <begin position="323"/>
        <end position="335"/>
    </location>
</feature>
<feature type="binding site" evidence="16">
    <location>
        <position position="724"/>
    </location>
    <ligand>
        <name>ATP</name>
        <dbReference type="ChEBI" id="CHEBI:30616"/>
    </ligand>
</feature>
<evidence type="ECO:0000259" key="20">
    <source>
        <dbReference type="PROSITE" id="PS50011"/>
    </source>
</evidence>
<evidence type="ECO:0000256" key="16">
    <source>
        <dbReference type="PROSITE-ProRule" id="PRU10141"/>
    </source>
</evidence>
<feature type="domain" description="C2" evidence="19">
    <location>
        <begin position="188"/>
        <end position="312"/>
    </location>
</feature>
<dbReference type="InterPro" id="IPR037312">
    <property type="entry name" value="PKC-like_HR1"/>
</dbReference>
<keyword evidence="9" id="KW-0863">Zinc-finger</keyword>
<evidence type="ECO:0000259" key="22">
    <source>
        <dbReference type="PROSITE" id="PS51285"/>
    </source>
</evidence>
<dbReference type="Proteomes" id="UP001219933">
    <property type="component" value="Chromosome 1"/>
</dbReference>
<dbReference type="Gene3D" id="3.30.60.20">
    <property type="match status" value="2"/>
</dbReference>
<evidence type="ECO:0000256" key="7">
    <source>
        <dbReference type="ARBA" id="ARBA00022737"/>
    </source>
</evidence>
<evidence type="ECO:0000313" key="24">
    <source>
        <dbReference type="EMBL" id="WFD34094.1"/>
    </source>
</evidence>
<comment type="catalytic activity">
    <reaction evidence="14">
        <text>L-seryl-[protein] + ATP = O-phospho-L-seryl-[protein] + ADP + H(+)</text>
        <dbReference type="Rhea" id="RHEA:17989"/>
        <dbReference type="Rhea" id="RHEA-COMP:9863"/>
        <dbReference type="Rhea" id="RHEA-COMP:11604"/>
        <dbReference type="ChEBI" id="CHEBI:15378"/>
        <dbReference type="ChEBI" id="CHEBI:29999"/>
        <dbReference type="ChEBI" id="CHEBI:30616"/>
        <dbReference type="ChEBI" id="CHEBI:83421"/>
        <dbReference type="ChEBI" id="CHEBI:456216"/>
        <dbReference type="EC" id="2.7.11.13"/>
    </reaction>
</comment>
<name>A0AAF0J635_9BASI</name>
<dbReference type="InterPro" id="IPR046349">
    <property type="entry name" value="C1-like_sf"/>
</dbReference>
<dbReference type="Gene3D" id="1.10.287.160">
    <property type="entry name" value="HR1 repeat"/>
    <property type="match status" value="1"/>
</dbReference>
<dbReference type="InterPro" id="IPR000008">
    <property type="entry name" value="C2_dom"/>
</dbReference>
<feature type="domain" description="Phorbol-ester/DAG-type" evidence="21">
    <location>
        <begin position="470"/>
        <end position="521"/>
    </location>
</feature>
<feature type="region of interest" description="Disordered" evidence="18">
    <location>
        <begin position="545"/>
        <end position="576"/>
    </location>
</feature>
<dbReference type="PROSITE" id="PS00108">
    <property type="entry name" value="PROTEIN_KINASE_ST"/>
    <property type="match status" value="1"/>
</dbReference>
<evidence type="ECO:0000256" key="14">
    <source>
        <dbReference type="ARBA" id="ARBA00047470"/>
    </source>
</evidence>
<dbReference type="GO" id="GO:0005524">
    <property type="term" value="F:ATP binding"/>
    <property type="evidence" value="ECO:0007669"/>
    <property type="project" value="UniProtKB-UniRule"/>
</dbReference>
<dbReference type="SMART" id="SM00220">
    <property type="entry name" value="S_TKc"/>
    <property type="match status" value="1"/>
</dbReference>
<dbReference type="PROSITE" id="PS50081">
    <property type="entry name" value="ZF_DAG_PE_2"/>
    <property type="match status" value="2"/>
</dbReference>
<keyword evidence="7" id="KW-0677">Repeat</keyword>
<dbReference type="Pfam" id="PF00168">
    <property type="entry name" value="C2"/>
    <property type="match status" value="1"/>
</dbReference>
<evidence type="ECO:0000256" key="9">
    <source>
        <dbReference type="ARBA" id="ARBA00022771"/>
    </source>
</evidence>
<dbReference type="FunFam" id="1.10.510.10:FF:000101">
    <property type="entry name" value="Protein kinase C"/>
    <property type="match status" value="1"/>
</dbReference>
<dbReference type="InterPro" id="IPR000719">
    <property type="entry name" value="Prot_kinase_dom"/>
</dbReference>
<dbReference type="InterPro" id="IPR035892">
    <property type="entry name" value="C2_domain_sf"/>
</dbReference>
<dbReference type="Pfam" id="PF00130">
    <property type="entry name" value="C1_1"/>
    <property type="match status" value="2"/>
</dbReference>
<dbReference type="Pfam" id="PF00433">
    <property type="entry name" value="Pkinase_C"/>
    <property type="match status" value="1"/>
</dbReference>
<dbReference type="InterPro" id="IPR000961">
    <property type="entry name" value="AGC-kinase_C"/>
</dbReference>
<feature type="region of interest" description="Disordered" evidence="18">
    <location>
        <begin position="601"/>
        <end position="672"/>
    </location>
</feature>
<sequence>MQRRMIEGFQTICAATPNPDVIRQAESSIKNAQQTISYLEENLHAIQGRNAPAPATSAATYPIDSSAAYRSGPYSMYSKLPPGAGGPPEPITNIAEPNSRKHFTNLDMIKYDTPLTDARIARMLNQLELKLQLEKQYKEGFDKMARLYHAEGDRRSRSDAEARRVESTSKIVLLQQALKRYQQLDIGDTPATDMSTAYEQRRAYRRPQSGTFTITVSRAKDLDHAAQSNWSRSARETFVVLKVEDVERAQTHAKTQPIWNEEFSLQVDNASEVELIVFDRAGGSTPVPIGVMWLRISDVVEELRKKKFGQVDDGRADAWAPAGQTQPPVQDQSNGFYGAQSSAAQAESDSVFAWFSVEPTGALLLKVNFTKQNVPKRPADAGRLGRQGALRKRQEVVAEVNGHKFAARQFYHVIRCALCGELLLNAAGSQCQDCNYTCHRKCAQKVVTTCMGNGKKPDKGDELKINHRIPHRFEPFTNLGANWCCHCGSLLSLGRRSGIRKCSECDITAHADCAQYVPAFCGMSMEMANQLLSNIDMINKDRNHRASISGPATSPARSPIPSPGRTPLRQSVPTIPVSPSANVLAKNMQNLNVQDSRRVSATLQPPVPPQPQPRPLPTTPSNSNLSIQPPASPVYSVPNTPSAVAPSESSSSMVLPQTPTTPAMPKSPVAPTVAVSPGTASFPASAPRQVQLNDFNFLAVLGKGNFGKVMLAEEKQTGQLFAIKVLKKEFIIENDEIDSMRSEKRVFLTVARERHPFLLGLHSTFQTETRVYFVMEYVGGGDLMLHIQREQFNLRRAKFYAAEVLLALEYFHRHGIVYRDLKLDNILLTLEGHIKLADYGLCKENMWHGNTTSTFCGTPEFMAPEILLEQRYDRAVDWWAFGILLYEMLLGQAPFRGDDEDEIFDAILEDEPLYPIQMPRESVSILQRLLTRDPRRRLGAGPTDAEEVKAHPFFADVNWDDMLNRRVTPPFIPTLKSANDTSWFDTEVRALRNANQFTSEKPTLTPVHSVFSPQDQAEFRDFSWTAPHVA</sequence>
<keyword evidence="11" id="KW-0862">Zinc</keyword>
<dbReference type="PROSITE" id="PS00479">
    <property type="entry name" value="ZF_DAG_PE_1"/>
    <property type="match status" value="2"/>
</dbReference>
<evidence type="ECO:0000256" key="1">
    <source>
        <dbReference type="ARBA" id="ARBA00005490"/>
    </source>
</evidence>
<evidence type="ECO:0000256" key="12">
    <source>
        <dbReference type="ARBA" id="ARBA00022840"/>
    </source>
</evidence>
<reference evidence="24" key="1">
    <citation type="submission" date="2023-03" db="EMBL/GenBank/DDBJ databases">
        <title>Mating type loci evolution in Malassezia.</title>
        <authorList>
            <person name="Coelho M.A."/>
        </authorList>
    </citation>
    <scope>NUCLEOTIDE SEQUENCE</scope>
    <source>
        <strain evidence="24">CBS 11721</strain>
    </source>
</reference>
<feature type="domain" description="Phorbol-ester/DAG-type" evidence="21">
    <location>
        <begin position="402"/>
        <end position="450"/>
    </location>
</feature>
<dbReference type="PROSITE" id="PS50011">
    <property type="entry name" value="PROTEIN_KINASE_DOM"/>
    <property type="match status" value="1"/>
</dbReference>
<dbReference type="EC" id="2.7.11.13" evidence="2"/>
<evidence type="ECO:0000256" key="3">
    <source>
        <dbReference type="ARBA" id="ARBA00022527"/>
    </source>
</evidence>
<dbReference type="CDD" id="cd11620">
    <property type="entry name" value="HR1_PKC-like_2_fungi"/>
    <property type="match status" value="1"/>
</dbReference>
<dbReference type="Gene3D" id="1.10.510.10">
    <property type="entry name" value="Transferase(Phosphotransferase) domain 1"/>
    <property type="match status" value="1"/>
</dbReference>
<evidence type="ECO:0000256" key="17">
    <source>
        <dbReference type="SAM" id="Coils"/>
    </source>
</evidence>
<feature type="coiled-coil region" evidence="17">
    <location>
        <begin position="22"/>
        <end position="49"/>
    </location>
</feature>
<keyword evidence="10 24" id="KW-0418">Kinase</keyword>
<dbReference type="InterPro" id="IPR036274">
    <property type="entry name" value="HR1_rpt_sf"/>
</dbReference>
<evidence type="ECO:0000256" key="4">
    <source>
        <dbReference type="ARBA" id="ARBA00022553"/>
    </source>
</evidence>
<dbReference type="PROSITE" id="PS00107">
    <property type="entry name" value="PROTEIN_KINASE_ATP"/>
    <property type="match status" value="1"/>
</dbReference>
<dbReference type="InterPro" id="IPR011009">
    <property type="entry name" value="Kinase-like_dom_sf"/>
</dbReference>
<dbReference type="FunFam" id="3.30.200.20:FF:000103">
    <property type="entry name" value="Protein kinase C"/>
    <property type="match status" value="1"/>
</dbReference>
<evidence type="ECO:0000259" key="23">
    <source>
        <dbReference type="PROSITE" id="PS51860"/>
    </source>
</evidence>
<proteinExistence type="inferred from homology"/>
<feature type="compositionally biased region" description="Low complexity" evidence="18">
    <location>
        <begin position="641"/>
        <end position="652"/>
    </location>
</feature>
<dbReference type="InterPro" id="IPR002219">
    <property type="entry name" value="PKC_DAG/PE"/>
</dbReference>
<dbReference type="AlphaFoldDB" id="A0AAF0J635"/>
<accession>A0AAF0J635</accession>
<evidence type="ECO:0000256" key="11">
    <source>
        <dbReference type="ARBA" id="ARBA00022833"/>
    </source>
</evidence>
<dbReference type="PANTHER" id="PTHR24351">
    <property type="entry name" value="RIBOSOMAL PROTEIN S6 KINASE"/>
    <property type="match status" value="1"/>
</dbReference>
<keyword evidence="6" id="KW-0479">Metal-binding</keyword>
<evidence type="ECO:0000259" key="19">
    <source>
        <dbReference type="PROSITE" id="PS50004"/>
    </source>
</evidence>
<keyword evidence="12 16" id="KW-0067">ATP-binding</keyword>
<organism evidence="24 25">
    <name type="scientific">Malassezia cuniculi</name>
    <dbReference type="NCBI Taxonomy" id="948313"/>
    <lineage>
        <taxon>Eukaryota</taxon>
        <taxon>Fungi</taxon>
        <taxon>Dikarya</taxon>
        <taxon>Basidiomycota</taxon>
        <taxon>Ustilaginomycotina</taxon>
        <taxon>Malasseziomycetes</taxon>
        <taxon>Malasseziales</taxon>
        <taxon>Malasseziaceae</taxon>
        <taxon>Malassezia</taxon>
    </lineage>
</organism>
<dbReference type="SMART" id="SM00239">
    <property type="entry name" value="C2"/>
    <property type="match status" value="1"/>
</dbReference>
<keyword evidence="25" id="KW-1185">Reference proteome</keyword>
<dbReference type="SMART" id="SM00133">
    <property type="entry name" value="S_TK_X"/>
    <property type="match status" value="1"/>
</dbReference>
<evidence type="ECO:0000256" key="8">
    <source>
        <dbReference type="ARBA" id="ARBA00022741"/>
    </source>
</evidence>
<dbReference type="SMART" id="SM00742">
    <property type="entry name" value="Hr1"/>
    <property type="match status" value="2"/>
</dbReference>
<dbReference type="InterPro" id="IPR017892">
    <property type="entry name" value="Pkinase_C"/>
</dbReference>
<keyword evidence="3" id="KW-0723">Serine/threonine-protein kinase</keyword>
<dbReference type="GO" id="GO:0008270">
    <property type="term" value="F:zinc ion binding"/>
    <property type="evidence" value="ECO:0007669"/>
    <property type="project" value="UniProtKB-KW"/>
</dbReference>
<dbReference type="PROSITE" id="PS50004">
    <property type="entry name" value="C2"/>
    <property type="match status" value="1"/>
</dbReference>
<evidence type="ECO:0000256" key="5">
    <source>
        <dbReference type="ARBA" id="ARBA00022679"/>
    </source>
</evidence>
<comment type="catalytic activity">
    <reaction evidence="13">
        <text>L-threonyl-[protein] + ATP = O-phospho-L-threonyl-[protein] + ADP + H(+)</text>
        <dbReference type="Rhea" id="RHEA:46608"/>
        <dbReference type="Rhea" id="RHEA-COMP:11060"/>
        <dbReference type="Rhea" id="RHEA-COMP:11605"/>
        <dbReference type="ChEBI" id="CHEBI:15378"/>
        <dbReference type="ChEBI" id="CHEBI:30013"/>
        <dbReference type="ChEBI" id="CHEBI:30616"/>
        <dbReference type="ChEBI" id="CHEBI:61977"/>
        <dbReference type="ChEBI" id="CHEBI:456216"/>
        <dbReference type="EC" id="2.7.11.13"/>
    </reaction>
</comment>
<dbReference type="SUPFAM" id="SSF56112">
    <property type="entry name" value="Protein kinase-like (PK-like)"/>
    <property type="match status" value="1"/>
</dbReference>
<dbReference type="Pfam" id="PF02185">
    <property type="entry name" value="HR1"/>
    <property type="match status" value="1"/>
</dbReference>
<dbReference type="InterPro" id="IPR008271">
    <property type="entry name" value="Ser/Thr_kinase_AS"/>
</dbReference>
<dbReference type="GO" id="GO:0004697">
    <property type="term" value="F:diacylglycerol-dependent serine/threonine kinase activity"/>
    <property type="evidence" value="ECO:0007669"/>
    <property type="project" value="UniProtKB-EC"/>
</dbReference>
<feature type="region of interest" description="Disordered" evidence="18">
    <location>
        <begin position="316"/>
        <end position="336"/>
    </location>
</feature>
<dbReference type="CDD" id="cd20822">
    <property type="entry name" value="C1_ScPKC1-like_rpt1"/>
    <property type="match status" value="1"/>
</dbReference>
<comment type="similarity">
    <text evidence="1">Belongs to the protein kinase superfamily. AGC Ser/Thr protein kinase family. PKC subfamily.</text>
</comment>
<protein>
    <recommendedName>
        <fullName evidence="2">protein kinase C</fullName>
        <ecNumber evidence="2">2.7.11.13</ecNumber>
    </recommendedName>
</protein>
<evidence type="ECO:0000256" key="10">
    <source>
        <dbReference type="ARBA" id="ARBA00022777"/>
    </source>
</evidence>
<dbReference type="CDD" id="cd20823">
    <property type="entry name" value="C1_ScPKC1-like_rpt2"/>
    <property type="match status" value="1"/>
</dbReference>
<dbReference type="PROSITE" id="PS51285">
    <property type="entry name" value="AGC_KINASE_CTER"/>
    <property type="match status" value="1"/>
</dbReference>
<feature type="domain" description="Protein kinase" evidence="20">
    <location>
        <begin position="695"/>
        <end position="954"/>
    </location>
</feature>
<dbReference type="CDD" id="cd05570">
    <property type="entry name" value="STKc_PKC"/>
    <property type="match status" value="1"/>
</dbReference>
<feature type="compositionally biased region" description="Pro residues" evidence="18">
    <location>
        <begin position="605"/>
        <end position="618"/>
    </location>
</feature>
<dbReference type="InterPro" id="IPR017441">
    <property type="entry name" value="Protein_kinase_ATP_BS"/>
</dbReference>
<keyword evidence="4" id="KW-0597">Phosphoprotein</keyword>
<dbReference type="Gene3D" id="2.60.40.150">
    <property type="entry name" value="C2 domain"/>
    <property type="match status" value="1"/>
</dbReference>
<dbReference type="PROSITE" id="PS51860">
    <property type="entry name" value="REM_1"/>
    <property type="match status" value="1"/>
</dbReference>
<evidence type="ECO:0000256" key="6">
    <source>
        <dbReference type="ARBA" id="ARBA00022723"/>
    </source>
</evidence>
<dbReference type="SMART" id="SM00109">
    <property type="entry name" value="C1"/>
    <property type="match status" value="2"/>
</dbReference>
<dbReference type="EMBL" id="CP119877">
    <property type="protein sequence ID" value="WFD34094.1"/>
    <property type="molecule type" value="Genomic_DNA"/>
</dbReference>
<keyword evidence="8 16" id="KW-0547">Nucleotide-binding</keyword>
<evidence type="ECO:0000256" key="15">
    <source>
        <dbReference type="PROSITE-ProRule" id="PRU01207"/>
    </source>
</evidence>
<dbReference type="GO" id="GO:0007165">
    <property type="term" value="P:signal transduction"/>
    <property type="evidence" value="ECO:0007669"/>
    <property type="project" value="InterPro"/>
</dbReference>
<feature type="domain" description="AGC-kinase C-terminal" evidence="22">
    <location>
        <begin position="955"/>
        <end position="1030"/>
    </location>
</feature>
<evidence type="ECO:0000256" key="2">
    <source>
        <dbReference type="ARBA" id="ARBA00012429"/>
    </source>
</evidence>
<dbReference type="SUPFAM" id="SSF49562">
    <property type="entry name" value="C2 domain (Calcium/lipid-binding domain, CaLB)"/>
    <property type="match status" value="1"/>
</dbReference>
<dbReference type="GO" id="GO:0009272">
    <property type="term" value="P:fungal-type cell wall biogenesis"/>
    <property type="evidence" value="ECO:0007669"/>
    <property type="project" value="InterPro"/>
</dbReference>
<dbReference type="Pfam" id="PF00069">
    <property type="entry name" value="Pkinase"/>
    <property type="match status" value="1"/>
</dbReference>
<evidence type="ECO:0000256" key="18">
    <source>
        <dbReference type="SAM" id="MobiDB-lite"/>
    </source>
</evidence>
<gene>
    <name evidence="24" type="primary">PKC1</name>
    <name evidence="24" type="ORF">MCUN1_000926</name>
</gene>
<dbReference type="Gene3D" id="3.30.200.20">
    <property type="entry name" value="Phosphorylase Kinase, domain 1"/>
    <property type="match status" value="1"/>
</dbReference>
<evidence type="ECO:0000313" key="25">
    <source>
        <dbReference type="Proteomes" id="UP001219933"/>
    </source>
</evidence>
<dbReference type="InterPro" id="IPR011072">
    <property type="entry name" value="HR1_rho-bd"/>
</dbReference>
<evidence type="ECO:0000259" key="21">
    <source>
        <dbReference type="PROSITE" id="PS50081"/>
    </source>
</evidence>
<dbReference type="SUPFAM" id="SSF46585">
    <property type="entry name" value="HR1 repeat"/>
    <property type="match status" value="1"/>
</dbReference>
<keyword evidence="5 24" id="KW-0808">Transferase</keyword>
<dbReference type="SUPFAM" id="SSF57889">
    <property type="entry name" value="Cysteine-rich domain"/>
    <property type="match status" value="2"/>
</dbReference>
<keyword evidence="15 17" id="KW-0175">Coiled coil</keyword>